<evidence type="ECO:0000256" key="5">
    <source>
        <dbReference type="SAM" id="Phobius"/>
    </source>
</evidence>
<keyword evidence="2 5" id="KW-0812">Transmembrane</keyword>
<gene>
    <name evidence="6" type="ORF">SAMN05443248_7781</name>
</gene>
<dbReference type="AlphaFoldDB" id="A0A1M5Y096"/>
<feature type="transmembrane region" description="Helical" evidence="5">
    <location>
        <begin position="41"/>
        <end position="63"/>
    </location>
</feature>
<feature type="transmembrane region" description="Helical" evidence="5">
    <location>
        <begin position="7"/>
        <end position="29"/>
    </location>
</feature>
<accession>A0A1M5Y096</accession>
<evidence type="ECO:0000256" key="3">
    <source>
        <dbReference type="ARBA" id="ARBA00022989"/>
    </source>
</evidence>
<keyword evidence="3 5" id="KW-1133">Transmembrane helix</keyword>
<evidence type="ECO:0000313" key="7">
    <source>
        <dbReference type="Proteomes" id="UP000189796"/>
    </source>
</evidence>
<dbReference type="Proteomes" id="UP000189796">
    <property type="component" value="Chromosome I"/>
</dbReference>
<reference evidence="6 7" key="1">
    <citation type="submission" date="2016-11" db="EMBL/GenBank/DDBJ databases">
        <authorList>
            <person name="Jaros S."/>
            <person name="Januszkiewicz K."/>
            <person name="Wedrychowicz H."/>
        </authorList>
    </citation>
    <scope>NUCLEOTIDE SEQUENCE [LARGE SCALE GENOMIC DNA]</scope>
    <source>
        <strain evidence="6 7">GAS138</strain>
    </source>
</reference>
<dbReference type="Pfam" id="PF07869">
    <property type="entry name" value="DUF1656"/>
    <property type="match status" value="1"/>
</dbReference>
<keyword evidence="1" id="KW-1003">Cell membrane</keyword>
<evidence type="ECO:0008006" key="8">
    <source>
        <dbReference type="Google" id="ProtNLM"/>
    </source>
</evidence>
<dbReference type="EMBL" id="LT670817">
    <property type="protein sequence ID" value="SHI05359.1"/>
    <property type="molecule type" value="Genomic_DNA"/>
</dbReference>
<sequence length="66" mass="7411">MLREISLFGAGVPSLLLYFLAAIPLFFVIDQLASALELYRIVWHPPLVRLALFVCLFSGLVLLPRP</sequence>
<evidence type="ECO:0000313" key="6">
    <source>
        <dbReference type="EMBL" id="SHI05359.1"/>
    </source>
</evidence>
<evidence type="ECO:0000256" key="2">
    <source>
        <dbReference type="ARBA" id="ARBA00022692"/>
    </source>
</evidence>
<keyword evidence="4 5" id="KW-0472">Membrane</keyword>
<evidence type="ECO:0000256" key="1">
    <source>
        <dbReference type="ARBA" id="ARBA00022475"/>
    </source>
</evidence>
<organism evidence="6 7">
    <name type="scientific">Bradyrhizobium erythrophlei</name>
    <dbReference type="NCBI Taxonomy" id="1437360"/>
    <lineage>
        <taxon>Bacteria</taxon>
        <taxon>Pseudomonadati</taxon>
        <taxon>Pseudomonadota</taxon>
        <taxon>Alphaproteobacteria</taxon>
        <taxon>Hyphomicrobiales</taxon>
        <taxon>Nitrobacteraceae</taxon>
        <taxon>Bradyrhizobium</taxon>
    </lineage>
</organism>
<dbReference type="RefSeq" id="WP_079605916.1">
    <property type="nucleotide sequence ID" value="NZ_LT670817.1"/>
</dbReference>
<dbReference type="InterPro" id="IPR012451">
    <property type="entry name" value="DUF1656"/>
</dbReference>
<evidence type="ECO:0000256" key="4">
    <source>
        <dbReference type="ARBA" id="ARBA00023136"/>
    </source>
</evidence>
<dbReference type="OrthoDB" id="7021192at2"/>
<name>A0A1M5Y096_9BRAD</name>
<protein>
    <recommendedName>
        <fullName evidence="8">DUF1656 domain-containing protein</fullName>
    </recommendedName>
</protein>
<proteinExistence type="predicted"/>